<evidence type="ECO:0000256" key="1">
    <source>
        <dbReference type="SAM" id="Coils"/>
    </source>
</evidence>
<dbReference type="Gene3D" id="3.30.40.10">
    <property type="entry name" value="Zinc/RING finger domain, C3HC4 (zinc finger)"/>
    <property type="match status" value="1"/>
</dbReference>
<keyword evidence="4" id="KW-1185">Reference proteome</keyword>
<feature type="coiled-coil region" evidence="1">
    <location>
        <begin position="359"/>
        <end position="393"/>
    </location>
</feature>
<evidence type="ECO:0000256" key="2">
    <source>
        <dbReference type="SAM" id="MobiDB-lite"/>
    </source>
</evidence>
<dbReference type="AlphaFoldDB" id="A0A6J8CXS6"/>
<dbReference type="OrthoDB" id="6170087at2759"/>
<organism evidence="3 4">
    <name type="scientific">Mytilus coruscus</name>
    <name type="common">Sea mussel</name>
    <dbReference type="NCBI Taxonomy" id="42192"/>
    <lineage>
        <taxon>Eukaryota</taxon>
        <taxon>Metazoa</taxon>
        <taxon>Spiralia</taxon>
        <taxon>Lophotrochozoa</taxon>
        <taxon>Mollusca</taxon>
        <taxon>Bivalvia</taxon>
        <taxon>Autobranchia</taxon>
        <taxon>Pteriomorphia</taxon>
        <taxon>Mytilida</taxon>
        <taxon>Mytiloidea</taxon>
        <taxon>Mytilidae</taxon>
        <taxon>Mytilinae</taxon>
        <taxon>Mytilus</taxon>
    </lineage>
</organism>
<keyword evidence="1" id="KW-0175">Coiled coil</keyword>
<gene>
    <name evidence="3" type="ORF">MCOR_34539</name>
</gene>
<dbReference type="EMBL" id="CACVKT020006198">
    <property type="protein sequence ID" value="CAC5400356.1"/>
    <property type="molecule type" value="Genomic_DNA"/>
</dbReference>
<evidence type="ECO:0008006" key="5">
    <source>
        <dbReference type="Google" id="ProtNLM"/>
    </source>
</evidence>
<evidence type="ECO:0000313" key="3">
    <source>
        <dbReference type="EMBL" id="CAC5400356.1"/>
    </source>
</evidence>
<feature type="region of interest" description="Disordered" evidence="2">
    <location>
        <begin position="178"/>
        <end position="203"/>
    </location>
</feature>
<name>A0A6J8CXS6_MYTCO</name>
<reference evidence="3 4" key="1">
    <citation type="submission" date="2020-06" db="EMBL/GenBank/DDBJ databases">
        <authorList>
            <person name="Li R."/>
            <person name="Bekaert M."/>
        </authorList>
    </citation>
    <scope>NUCLEOTIDE SEQUENCE [LARGE SCALE GENOMIC DNA]</scope>
    <source>
        <strain evidence="4">wild</strain>
    </source>
</reference>
<evidence type="ECO:0000313" key="4">
    <source>
        <dbReference type="Proteomes" id="UP000507470"/>
    </source>
</evidence>
<feature type="compositionally biased region" description="Polar residues" evidence="2">
    <location>
        <begin position="178"/>
        <end position="202"/>
    </location>
</feature>
<dbReference type="Proteomes" id="UP000507470">
    <property type="component" value="Unassembled WGS sequence"/>
</dbReference>
<accession>A0A6J8CXS6</accession>
<dbReference type="InterPro" id="IPR013083">
    <property type="entry name" value="Znf_RING/FYVE/PHD"/>
</dbReference>
<protein>
    <recommendedName>
        <fullName evidence="5">Zinc finger PHD-type domain-containing protein</fullName>
    </recommendedName>
</protein>
<sequence length="403" mass="45826">MASLRPTRDRIPTQVFTPSKVNVSVKSYLLNEQKAIGKIVDATIRPMDVDLQYKHGNIILEFTAATYLHFSKTLLQHLDVHTDVICNIHDKQDKSGKVVEQSIAVKCRQNLRQHYRINLYNTTCRVEVNGRNHHMFFDELQAISKQMDSLKDYSSINKKIREECIKLQQTSAKEINKTSPTAILNNSSSEDQSVANNTSSKELTVANKIHQNTVNKGTDRPAPDNICPKCKRKLLSRGVLCIKGNHWIHYACEKLKKSEIEELEKDSKNIQYTCTLCNASNSIPTDGNILTTQPQKVKKLMPVVIPDVTSPLSCFSAARAILNEESVTREQTEDLLQPTEQSNLSLTNRVPITGTRNDISISDKELRQKEGKLRKMEEELKKEKVKLMMHLKTRHISKHTLSV</sequence>
<proteinExistence type="predicted"/>